<dbReference type="RefSeq" id="WP_071631274.1">
    <property type="nucleotide sequence ID" value="NZ_JBCAUP010000038.1"/>
</dbReference>
<evidence type="ECO:0000313" key="6">
    <source>
        <dbReference type="Proteomes" id="UP000182985"/>
    </source>
</evidence>
<dbReference type="Gene3D" id="1.20.120.530">
    <property type="entry name" value="GntR ligand-binding domain-like"/>
    <property type="match status" value="1"/>
</dbReference>
<sequence>MSQMRQVETQLRDMILGLELGPGERLTERWIEAQFEASRTPIRAALLRLEAEGLICREGRGWTVSPINLSEIEQIGVYREALEIAALKLTCALEDRSGVELILAMLDSCDADTSREEWHRIGMDFHIELARLSGNEFLSRGVRDAMQRLSRARWLEVRDEAALACAWAEHRSILDAVCEGNADKATALMSAHLDGSRSRLVNSLHDDRRGLKARGFAVISA</sequence>
<dbReference type="GO" id="GO:0003700">
    <property type="term" value="F:DNA-binding transcription factor activity"/>
    <property type="evidence" value="ECO:0007669"/>
    <property type="project" value="InterPro"/>
</dbReference>
<dbReference type="InterPro" id="IPR008920">
    <property type="entry name" value="TF_FadR/GntR_C"/>
</dbReference>
<dbReference type="InterPro" id="IPR036388">
    <property type="entry name" value="WH-like_DNA-bd_sf"/>
</dbReference>
<dbReference type="Proteomes" id="UP000182985">
    <property type="component" value="Unassembled WGS sequence"/>
</dbReference>
<dbReference type="SMART" id="SM00345">
    <property type="entry name" value="HTH_GNTR"/>
    <property type="match status" value="1"/>
</dbReference>
<evidence type="ECO:0000256" key="1">
    <source>
        <dbReference type="ARBA" id="ARBA00023015"/>
    </source>
</evidence>
<dbReference type="PANTHER" id="PTHR43537">
    <property type="entry name" value="TRANSCRIPTIONAL REGULATOR, GNTR FAMILY"/>
    <property type="match status" value="1"/>
</dbReference>
<evidence type="ECO:0000313" key="5">
    <source>
        <dbReference type="EMBL" id="OIS94035.1"/>
    </source>
</evidence>
<accession>A0A1J6HNX9</accession>
<proteinExistence type="predicted"/>
<keyword evidence="6" id="KW-1185">Reference proteome</keyword>
<dbReference type="SMART" id="SM00895">
    <property type="entry name" value="FCD"/>
    <property type="match status" value="1"/>
</dbReference>
<feature type="domain" description="HTH gntR-type" evidence="4">
    <location>
        <begin position="1"/>
        <end position="67"/>
    </location>
</feature>
<comment type="caution">
    <text evidence="5">The sequence shown here is derived from an EMBL/GenBank/DDBJ whole genome shotgun (WGS) entry which is preliminary data.</text>
</comment>
<dbReference type="Gene3D" id="1.10.10.10">
    <property type="entry name" value="Winged helix-like DNA-binding domain superfamily/Winged helix DNA-binding domain"/>
    <property type="match status" value="1"/>
</dbReference>
<dbReference type="AlphaFoldDB" id="A0A1J6HNX9"/>
<dbReference type="Pfam" id="PF00392">
    <property type="entry name" value="GntR"/>
    <property type="match status" value="1"/>
</dbReference>
<keyword evidence="3" id="KW-0804">Transcription</keyword>
<dbReference type="EMBL" id="MOEC01000006">
    <property type="protein sequence ID" value="OIS94035.1"/>
    <property type="molecule type" value="Genomic_DNA"/>
</dbReference>
<dbReference type="InterPro" id="IPR011711">
    <property type="entry name" value="GntR_C"/>
</dbReference>
<evidence type="ECO:0000256" key="2">
    <source>
        <dbReference type="ARBA" id="ARBA00023125"/>
    </source>
</evidence>
<dbReference type="InterPro" id="IPR036390">
    <property type="entry name" value="WH_DNA-bd_sf"/>
</dbReference>
<reference evidence="5 6" key="1">
    <citation type="submission" date="2016-10" db="EMBL/GenBank/DDBJ databases">
        <title>The Draft Genome Sequence of the Potato Rhizosphere Bacteria Ochrobactrum sp. IPA7.2.</title>
        <authorList>
            <person name="Gogoleva N.E."/>
            <person name="Khlopko Y.A."/>
            <person name="Burygin G.L."/>
            <person name="Plotnikov A.O."/>
        </authorList>
    </citation>
    <scope>NUCLEOTIDE SEQUENCE [LARGE SCALE GENOMIC DNA]</scope>
    <source>
        <strain evidence="5 6">IPA7.2</strain>
    </source>
</reference>
<dbReference type="SUPFAM" id="SSF46785">
    <property type="entry name" value="Winged helix' DNA-binding domain"/>
    <property type="match status" value="1"/>
</dbReference>
<organism evidence="5 6">
    <name type="scientific">Brucella cytisi</name>
    <dbReference type="NCBI Taxonomy" id="407152"/>
    <lineage>
        <taxon>Bacteria</taxon>
        <taxon>Pseudomonadati</taxon>
        <taxon>Pseudomonadota</taxon>
        <taxon>Alphaproteobacteria</taxon>
        <taxon>Hyphomicrobiales</taxon>
        <taxon>Brucellaceae</taxon>
        <taxon>Brucella/Ochrobactrum group</taxon>
        <taxon>Brucella</taxon>
    </lineage>
</organism>
<dbReference type="GO" id="GO:0003677">
    <property type="term" value="F:DNA binding"/>
    <property type="evidence" value="ECO:0007669"/>
    <property type="project" value="UniProtKB-KW"/>
</dbReference>
<dbReference type="Pfam" id="PF07729">
    <property type="entry name" value="FCD"/>
    <property type="match status" value="1"/>
</dbReference>
<dbReference type="OrthoDB" id="9806293at2"/>
<protein>
    <submittedName>
        <fullName evidence="5">GntR family transcriptional regulator</fullName>
    </submittedName>
</protein>
<dbReference type="PANTHER" id="PTHR43537:SF45">
    <property type="entry name" value="GNTR FAMILY REGULATORY PROTEIN"/>
    <property type="match status" value="1"/>
</dbReference>
<dbReference type="SUPFAM" id="SSF48008">
    <property type="entry name" value="GntR ligand-binding domain-like"/>
    <property type="match status" value="1"/>
</dbReference>
<dbReference type="CDD" id="cd07377">
    <property type="entry name" value="WHTH_GntR"/>
    <property type="match status" value="1"/>
</dbReference>
<keyword evidence="2" id="KW-0238">DNA-binding</keyword>
<dbReference type="PROSITE" id="PS50949">
    <property type="entry name" value="HTH_GNTR"/>
    <property type="match status" value="1"/>
</dbReference>
<evidence type="ECO:0000256" key="3">
    <source>
        <dbReference type="ARBA" id="ARBA00023163"/>
    </source>
</evidence>
<name>A0A1J6HNX9_9HYPH</name>
<evidence type="ECO:0000259" key="4">
    <source>
        <dbReference type="PROSITE" id="PS50949"/>
    </source>
</evidence>
<dbReference type="InterPro" id="IPR000524">
    <property type="entry name" value="Tscrpt_reg_HTH_GntR"/>
</dbReference>
<keyword evidence="1" id="KW-0805">Transcription regulation</keyword>
<gene>
    <name evidence="5" type="ORF">BLA27_08055</name>
</gene>